<organism evidence="9 10">
    <name type="scientific">Maudiozyma barnettii</name>
    <dbReference type="NCBI Taxonomy" id="61262"/>
    <lineage>
        <taxon>Eukaryota</taxon>
        <taxon>Fungi</taxon>
        <taxon>Dikarya</taxon>
        <taxon>Ascomycota</taxon>
        <taxon>Saccharomycotina</taxon>
        <taxon>Saccharomycetes</taxon>
        <taxon>Saccharomycetales</taxon>
        <taxon>Saccharomycetaceae</taxon>
        <taxon>Maudiozyma</taxon>
    </lineage>
</organism>
<dbReference type="EC" id="6.1.1.22" evidence="2"/>
<evidence type="ECO:0000259" key="8">
    <source>
        <dbReference type="PROSITE" id="PS50862"/>
    </source>
</evidence>
<evidence type="ECO:0000313" key="9">
    <source>
        <dbReference type="EMBL" id="CAB4254676.1"/>
    </source>
</evidence>
<keyword evidence="6" id="KW-0648">Protein biosynthesis</keyword>
<sequence length="479" mass="54853">MFPKIVIKNFTSRYHSLTKLPTINQLFHNVANKSIKDKDIIPELNCHIQSIKTLKNVTFLDLFDGTSSHPLKLVIDNNMSTHKDILNELKMGQAISLSKWTVVETPKRTQQFELSQNSDSRIEILGKVQEDYPLQSKQKLTVPYLRSIPLLKYKSNYFASLIRFRSLLQSQLIEILTSQDFIMCNPPILTSNDTEGNNETFKTIPKNLNLTVSTQLHLEILAQSLKNVFTISPCFRAEMSDTGRHLAEFWMLELESTNLYKLEDLLDCVKYLIINTAESLLSYKNIDSILPNDNLLPSNTLNKDQIKERWSHVANPDNWKHITYTEAVDILKEHYQNPPTWGESLSSEQEKFLAESYFNKDKGAFVLISQYPTSIKPFYMKQCPANDKVVDCFDMIFPGGMGEVAGGSIREVNIDTLQKAIGPDKTTDLDWYVDLRRLGSLPRGGFGIGMERLIAYLFGLQNVKDAIPFFRVMKDKISF</sequence>
<dbReference type="PANTHER" id="PTHR22594">
    <property type="entry name" value="ASPARTYL/LYSYL-TRNA SYNTHETASE"/>
    <property type="match status" value="1"/>
</dbReference>
<dbReference type="GO" id="GO:0006421">
    <property type="term" value="P:asparaginyl-tRNA aminoacylation"/>
    <property type="evidence" value="ECO:0007669"/>
    <property type="project" value="InterPro"/>
</dbReference>
<dbReference type="InterPro" id="IPR004522">
    <property type="entry name" value="Asn-tRNA-ligase"/>
</dbReference>
<keyword evidence="5" id="KW-0067">ATP-binding</keyword>
<dbReference type="NCBIfam" id="TIGR00457">
    <property type="entry name" value="asnS"/>
    <property type="match status" value="1"/>
</dbReference>
<feature type="domain" description="Aminoacyl-transfer RNA synthetases class-II family profile" evidence="8">
    <location>
        <begin position="162"/>
        <end position="468"/>
    </location>
</feature>
<dbReference type="Pfam" id="PF00152">
    <property type="entry name" value="tRNA-synt_2"/>
    <property type="match status" value="1"/>
</dbReference>
<keyword evidence="7 9" id="KW-0030">Aminoacyl-tRNA synthetase</keyword>
<dbReference type="Gene3D" id="3.30.930.10">
    <property type="entry name" value="Bira Bifunctional Protein, Domain 2"/>
    <property type="match status" value="1"/>
</dbReference>
<dbReference type="GeneID" id="64857680"/>
<evidence type="ECO:0000256" key="4">
    <source>
        <dbReference type="ARBA" id="ARBA00022741"/>
    </source>
</evidence>
<dbReference type="Proteomes" id="UP000644660">
    <property type="component" value="Unassembled WGS sequence"/>
</dbReference>
<evidence type="ECO:0000256" key="1">
    <source>
        <dbReference type="ARBA" id="ARBA00008226"/>
    </source>
</evidence>
<dbReference type="GO" id="GO:0004816">
    <property type="term" value="F:asparagine-tRNA ligase activity"/>
    <property type="evidence" value="ECO:0007669"/>
    <property type="project" value="UniProtKB-EC"/>
</dbReference>
<evidence type="ECO:0000256" key="6">
    <source>
        <dbReference type="ARBA" id="ARBA00022917"/>
    </source>
</evidence>
<dbReference type="InterPro" id="IPR002312">
    <property type="entry name" value="Asp/Asn-tRNA-synth_IIb"/>
</dbReference>
<protein>
    <recommendedName>
        <fullName evidence="2">asparagine--tRNA ligase</fullName>
        <ecNumber evidence="2">6.1.1.22</ecNumber>
    </recommendedName>
</protein>
<proteinExistence type="inferred from homology"/>
<dbReference type="EMBL" id="CAEFZW010000004">
    <property type="protein sequence ID" value="CAB4254676.1"/>
    <property type="molecule type" value="Genomic_DNA"/>
</dbReference>
<dbReference type="RefSeq" id="XP_041406520.1">
    <property type="nucleotide sequence ID" value="XM_041550586.1"/>
</dbReference>
<name>A0A8H2VFV2_9SACH</name>
<dbReference type="InterPro" id="IPR006195">
    <property type="entry name" value="aa-tRNA-synth_II"/>
</dbReference>
<keyword evidence="4" id="KW-0547">Nucleotide-binding</keyword>
<comment type="caution">
    <text evidence="9">The sequence shown here is derived from an EMBL/GenBank/DDBJ whole genome shotgun (WGS) entry which is preliminary data.</text>
</comment>
<dbReference type="PRINTS" id="PR01042">
    <property type="entry name" value="TRNASYNTHASP"/>
</dbReference>
<comment type="similarity">
    <text evidence="1">Belongs to the class-II aminoacyl-tRNA synthetase family.</text>
</comment>
<dbReference type="OrthoDB" id="43906at2759"/>
<evidence type="ECO:0000256" key="3">
    <source>
        <dbReference type="ARBA" id="ARBA00022598"/>
    </source>
</evidence>
<accession>A0A8H2VFV2</accession>
<evidence type="ECO:0000256" key="5">
    <source>
        <dbReference type="ARBA" id="ARBA00022840"/>
    </source>
</evidence>
<reference evidence="9 10" key="1">
    <citation type="submission" date="2020-05" db="EMBL/GenBank/DDBJ databases">
        <authorList>
            <person name="Casaregola S."/>
            <person name="Devillers H."/>
            <person name="Grondin C."/>
        </authorList>
    </citation>
    <scope>NUCLEOTIDE SEQUENCE [LARGE SCALE GENOMIC DNA]</scope>
    <source>
        <strain evidence="9 10">CLIB 1767</strain>
    </source>
</reference>
<evidence type="ECO:0000256" key="2">
    <source>
        <dbReference type="ARBA" id="ARBA00012816"/>
    </source>
</evidence>
<evidence type="ECO:0000256" key="7">
    <source>
        <dbReference type="ARBA" id="ARBA00023146"/>
    </source>
</evidence>
<evidence type="ECO:0000313" key="10">
    <source>
        <dbReference type="Proteomes" id="UP000644660"/>
    </source>
</evidence>
<dbReference type="GO" id="GO:0005524">
    <property type="term" value="F:ATP binding"/>
    <property type="evidence" value="ECO:0007669"/>
    <property type="project" value="UniProtKB-KW"/>
</dbReference>
<dbReference type="GO" id="GO:0005739">
    <property type="term" value="C:mitochondrion"/>
    <property type="evidence" value="ECO:0007669"/>
    <property type="project" value="TreeGrafter"/>
</dbReference>
<gene>
    <name evidence="9" type="ORF">KABA2_04S11748</name>
</gene>
<dbReference type="PROSITE" id="PS50862">
    <property type="entry name" value="AA_TRNA_LIGASE_II"/>
    <property type="match status" value="1"/>
</dbReference>
<dbReference type="PANTHER" id="PTHR22594:SF34">
    <property type="entry name" value="ASPARAGINE--TRNA LIGASE, MITOCHONDRIAL-RELATED"/>
    <property type="match status" value="1"/>
</dbReference>
<keyword evidence="10" id="KW-1185">Reference proteome</keyword>
<dbReference type="InterPro" id="IPR045864">
    <property type="entry name" value="aa-tRNA-synth_II/BPL/LPL"/>
</dbReference>
<dbReference type="SUPFAM" id="SSF55681">
    <property type="entry name" value="Class II aaRS and biotin synthetases"/>
    <property type="match status" value="1"/>
</dbReference>
<dbReference type="AlphaFoldDB" id="A0A8H2VFV2"/>
<keyword evidence="3" id="KW-0436">Ligase</keyword>
<dbReference type="InterPro" id="IPR004364">
    <property type="entry name" value="Aa-tRNA-synt_II"/>
</dbReference>